<dbReference type="Proteomes" id="UP001320119">
    <property type="component" value="Chromosome"/>
</dbReference>
<dbReference type="RefSeq" id="WP_236982588.1">
    <property type="nucleotide sequence ID" value="NZ_AP023086.1"/>
</dbReference>
<dbReference type="Gene3D" id="3.30.9.10">
    <property type="entry name" value="D-Amino Acid Oxidase, subunit A, domain 2"/>
    <property type="match status" value="1"/>
</dbReference>
<accession>A0AAN2BKT7</accession>
<keyword evidence="2" id="KW-0285">Flavoprotein</keyword>
<gene>
    <name evidence="7" type="ORF">MARGE09_P2528</name>
</gene>
<dbReference type="GO" id="GO:0047545">
    <property type="term" value="F:(S)-2-hydroxyglutarate dehydrogenase activity"/>
    <property type="evidence" value="ECO:0007669"/>
    <property type="project" value="TreeGrafter"/>
</dbReference>
<evidence type="ECO:0000256" key="4">
    <source>
        <dbReference type="ARBA" id="ARBA00023002"/>
    </source>
</evidence>
<feature type="domain" description="FAD dependent oxidoreductase" evidence="6">
    <location>
        <begin position="4"/>
        <end position="317"/>
    </location>
</feature>
<evidence type="ECO:0000256" key="1">
    <source>
        <dbReference type="ARBA" id="ARBA00001974"/>
    </source>
</evidence>
<dbReference type="SUPFAM" id="SSF51905">
    <property type="entry name" value="FAD/NAD(P)-binding domain"/>
    <property type="match status" value="1"/>
</dbReference>
<dbReference type="AlphaFoldDB" id="A0AAN2BKT7"/>
<dbReference type="PANTHER" id="PTHR43104">
    <property type="entry name" value="L-2-HYDROXYGLUTARATE DEHYDROGENASE, MITOCHONDRIAL"/>
    <property type="match status" value="1"/>
</dbReference>
<evidence type="ECO:0000259" key="6">
    <source>
        <dbReference type="Pfam" id="PF01266"/>
    </source>
</evidence>
<comment type="cofactor">
    <cofactor evidence="1">
        <name>FAD</name>
        <dbReference type="ChEBI" id="CHEBI:57692"/>
    </cofactor>
</comment>
<evidence type="ECO:0000256" key="3">
    <source>
        <dbReference type="ARBA" id="ARBA00022827"/>
    </source>
</evidence>
<keyword evidence="4" id="KW-0560">Oxidoreductase</keyword>
<keyword evidence="8" id="KW-1185">Reference proteome</keyword>
<dbReference type="EMBL" id="AP023086">
    <property type="protein sequence ID" value="BCD98327.1"/>
    <property type="molecule type" value="Genomic_DNA"/>
</dbReference>
<evidence type="ECO:0000256" key="5">
    <source>
        <dbReference type="ARBA" id="ARBA00037941"/>
    </source>
</evidence>
<dbReference type="KEGG" id="marq:MARGE09_P2528"/>
<comment type="similarity">
    <text evidence="5">Belongs to the L2HGDH family.</text>
</comment>
<evidence type="ECO:0000313" key="7">
    <source>
        <dbReference type="EMBL" id="BCD98327.1"/>
    </source>
</evidence>
<dbReference type="Pfam" id="PF01266">
    <property type="entry name" value="DAO"/>
    <property type="match status" value="1"/>
</dbReference>
<protein>
    <recommendedName>
        <fullName evidence="6">FAD dependent oxidoreductase domain-containing protein</fullName>
    </recommendedName>
</protein>
<keyword evidence="3" id="KW-0274">FAD</keyword>
<dbReference type="InterPro" id="IPR006076">
    <property type="entry name" value="FAD-dep_OxRdtase"/>
</dbReference>
<dbReference type="Gene3D" id="3.50.50.60">
    <property type="entry name" value="FAD/NAD(P)-binding domain"/>
    <property type="match status" value="1"/>
</dbReference>
<dbReference type="PANTHER" id="PTHR43104:SF4">
    <property type="entry name" value="L-2-HYDROXYGLUTARATE DEHYDROGENASE, MITOCHONDRIAL"/>
    <property type="match status" value="1"/>
</dbReference>
<evidence type="ECO:0000313" key="8">
    <source>
        <dbReference type="Proteomes" id="UP001320119"/>
    </source>
</evidence>
<dbReference type="InterPro" id="IPR036188">
    <property type="entry name" value="FAD/NAD-bd_sf"/>
</dbReference>
<proteinExistence type="inferred from homology"/>
<evidence type="ECO:0000256" key="2">
    <source>
        <dbReference type="ARBA" id="ARBA00022630"/>
    </source>
</evidence>
<sequence>MSKKIAIIGCGVFGASVALKLKELGYDVSVFEKKSAILNGASLNNQNRLHLGFHYPRDDETAQQCIAGFQRFIDEYPGSITEVFPNAYFIAQDGSFTSPDNYISFCERNGLGYQRIDKNNFDIKVCDVDLGILCEERVYDSKLLAKIISQKLRDQQISINLNSTVTSVNFENGVHRLRVNNLDVGAFDAVVNCSYADINRITNQLGFETQNHQYEYTVVPVVDTKLPRVGVTIMDGPFMTLLPFGASSHSLLYHVENTVIARETGQVLNPEWLDETKNPFTRIDLNDFFNSMLEKCKQYIPSVAGAELVGFLHGPRMVLAKKDDTDARPSMINSYSNNYHTVFSGKIDHCVWVADEVAERINREFQ</sequence>
<organism evidence="7 8">
    <name type="scientific">Marinagarivorans cellulosilyticus</name>
    <dbReference type="NCBI Taxonomy" id="2721545"/>
    <lineage>
        <taxon>Bacteria</taxon>
        <taxon>Pseudomonadati</taxon>
        <taxon>Pseudomonadota</taxon>
        <taxon>Gammaproteobacteria</taxon>
        <taxon>Cellvibrionales</taxon>
        <taxon>Cellvibrionaceae</taxon>
        <taxon>Marinagarivorans</taxon>
    </lineage>
</organism>
<reference evidence="7 8" key="1">
    <citation type="journal article" date="2022" name="IScience">
        <title>An ultrasensitive nanofiber-based assay for enzymatic hydrolysis and deep-sea microbial degradation of cellulose.</title>
        <authorList>
            <person name="Tsudome M."/>
            <person name="Tachioka M."/>
            <person name="Miyazaki M."/>
            <person name="Uchimura K."/>
            <person name="Tsuda M."/>
            <person name="Takaki Y."/>
            <person name="Deguchi S."/>
        </authorList>
    </citation>
    <scope>NUCLEOTIDE SEQUENCE [LARGE SCALE GENOMIC DNA]</scope>
    <source>
        <strain evidence="7 8">GE09</strain>
    </source>
</reference>
<name>A0AAN2BKT7_9GAMM</name>